<feature type="transmembrane region" description="Helical" evidence="1">
    <location>
        <begin position="88"/>
        <end position="108"/>
    </location>
</feature>
<sequence length="153" mass="15808">MLSASPPRRRSGAARWSGTRSSTATVFARVLTGVLAALLIVAGISAVAHGESAGAETVRGSHAPMVSEITPTPAEPTPAEPTAAEPTAAETIACVIGALCAIVIVAVARHRLLRVPRRAPGLRPRLQDIRPTGPTDPGLARIPILLRLGVLRI</sequence>
<accession>A0A939QBY2</accession>
<name>A0A939QBY2_9MICO</name>
<comment type="caution">
    <text evidence="2">The sequence shown here is derived from an EMBL/GenBank/DDBJ whole genome shotgun (WGS) entry which is preliminary data.</text>
</comment>
<evidence type="ECO:0000256" key="1">
    <source>
        <dbReference type="SAM" id="Phobius"/>
    </source>
</evidence>
<dbReference type="RefSeq" id="WP_208236719.1">
    <property type="nucleotide sequence ID" value="NZ_BAAAQU010000001.1"/>
</dbReference>
<keyword evidence="1" id="KW-1133">Transmembrane helix</keyword>
<protein>
    <submittedName>
        <fullName evidence="2">Uncharacterized protein</fullName>
    </submittedName>
</protein>
<organism evidence="2 3">
    <name type="scientific">Leucobacter tardus</name>
    <dbReference type="NCBI Taxonomy" id="501483"/>
    <lineage>
        <taxon>Bacteria</taxon>
        <taxon>Bacillati</taxon>
        <taxon>Actinomycetota</taxon>
        <taxon>Actinomycetes</taxon>
        <taxon>Micrococcales</taxon>
        <taxon>Microbacteriaceae</taxon>
        <taxon>Leucobacter</taxon>
    </lineage>
</organism>
<proteinExistence type="predicted"/>
<dbReference type="AlphaFoldDB" id="A0A939QBY2"/>
<dbReference type="Proteomes" id="UP000668403">
    <property type="component" value="Unassembled WGS sequence"/>
</dbReference>
<keyword evidence="1" id="KW-0812">Transmembrane</keyword>
<evidence type="ECO:0000313" key="2">
    <source>
        <dbReference type="EMBL" id="MBO2988957.1"/>
    </source>
</evidence>
<evidence type="ECO:0000313" key="3">
    <source>
        <dbReference type="Proteomes" id="UP000668403"/>
    </source>
</evidence>
<keyword evidence="1" id="KW-0472">Membrane</keyword>
<gene>
    <name evidence="2" type="ORF">J4H85_02935</name>
</gene>
<dbReference type="EMBL" id="JAGFBF010000001">
    <property type="protein sequence ID" value="MBO2988957.1"/>
    <property type="molecule type" value="Genomic_DNA"/>
</dbReference>
<reference evidence="2" key="1">
    <citation type="submission" date="2021-03" db="EMBL/GenBank/DDBJ databases">
        <title>Leucobacter chromiisoli sp. nov., isolated from chromium-containing soil of chemical plant.</title>
        <authorList>
            <person name="Xu Z."/>
        </authorList>
    </citation>
    <scope>NUCLEOTIDE SEQUENCE</scope>
    <source>
        <strain evidence="2">K 70/01</strain>
    </source>
</reference>
<keyword evidence="3" id="KW-1185">Reference proteome</keyword>